<dbReference type="FunFam" id="3.40.30.10:FF:000014">
    <property type="entry name" value="Tau class glutathione S-transferase"/>
    <property type="match status" value="1"/>
</dbReference>
<dbReference type="SFLD" id="SFLDG00358">
    <property type="entry name" value="Main_(cytGST)"/>
    <property type="match status" value="1"/>
</dbReference>
<dbReference type="PROSITE" id="PS50405">
    <property type="entry name" value="GST_CTER"/>
    <property type="match status" value="1"/>
</dbReference>
<dbReference type="PANTHER" id="PTHR11260:SF676">
    <property type="entry name" value="GLUTATHIONE S-TRANSFERASE U8"/>
    <property type="match status" value="1"/>
</dbReference>
<dbReference type="InterPro" id="IPR036249">
    <property type="entry name" value="Thioredoxin-like_sf"/>
</dbReference>
<evidence type="ECO:0000313" key="6">
    <source>
        <dbReference type="EMBL" id="WOG94471.1"/>
    </source>
</evidence>
<dbReference type="EC" id="2.5.1.18" evidence="2"/>
<evidence type="ECO:0000256" key="4">
    <source>
        <dbReference type="ARBA" id="ARBA00047960"/>
    </source>
</evidence>
<dbReference type="OrthoDB" id="4951845at2759"/>
<dbReference type="InterPro" id="IPR040079">
    <property type="entry name" value="Glutathione_S-Trfase"/>
</dbReference>
<dbReference type="CDD" id="cd03058">
    <property type="entry name" value="GST_N_Tau"/>
    <property type="match status" value="1"/>
</dbReference>
<dbReference type="InterPro" id="IPR004046">
    <property type="entry name" value="GST_C"/>
</dbReference>
<dbReference type="SUPFAM" id="SSF52833">
    <property type="entry name" value="Thioredoxin-like"/>
    <property type="match status" value="1"/>
</dbReference>
<dbReference type="InterPro" id="IPR004045">
    <property type="entry name" value="Glutathione_S-Trfase_N"/>
</dbReference>
<evidence type="ECO:0000256" key="3">
    <source>
        <dbReference type="ARBA" id="ARBA00022679"/>
    </source>
</evidence>
<reference evidence="6" key="1">
    <citation type="journal article" date="2016" name="Nat. Genet.">
        <title>A high-quality carrot genome assembly provides new insights into carotenoid accumulation and asterid genome evolution.</title>
        <authorList>
            <person name="Iorizzo M."/>
            <person name="Ellison S."/>
            <person name="Senalik D."/>
            <person name="Zeng P."/>
            <person name="Satapoomin P."/>
            <person name="Huang J."/>
            <person name="Bowman M."/>
            <person name="Iovene M."/>
            <person name="Sanseverino W."/>
            <person name="Cavagnaro P."/>
            <person name="Yildiz M."/>
            <person name="Macko-Podgorni A."/>
            <person name="Moranska E."/>
            <person name="Grzebelus E."/>
            <person name="Grzebelus D."/>
            <person name="Ashrafi H."/>
            <person name="Zheng Z."/>
            <person name="Cheng S."/>
            <person name="Spooner D."/>
            <person name="Van Deynze A."/>
            <person name="Simon P."/>
        </authorList>
    </citation>
    <scope>NUCLEOTIDE SEQUENCE</scope>
    <source>
        <tissue evidence="6">Leaf</tissue>
    </source>
</reference>
<name>A0A166C7G6_DAUCS</name>
<dbReference type="Gene3D" id="3.40.30.10">
    <property type="entry name" value="Glutaredoxin"/>
    <property type="match status" value="1"/>
</dbReference>
<dbReference type="SUPFAM" id="SSF47616">
    <property type="entry name" value="GST C-terminal domain-like"/>
    <property type="match status" value="1"/>
</dbReference>
<evidence type="ECO:0000313" key="7">
    <source>
        <dbReference type="Proteomes" id="UP000077755"/>
    </source>
</evidence>
<evidence type="ECO:0000256" key="5">
    <source>
        <dbReference type="ARBA" id="ARBA00071370"/>
    </source>
</evidence>
<evidence type="ECO:0000256" key="2">
    <source>
        <dbReference type="ARBA" id="ARBA00012452"/>
    </source>
</evidence>
<dbReference type="Pfam" id="PF02798">
    <property type="entry name" value="GST_N"/>
    <property type="match status" value="1"/>
</dbReference>
<accession>A0A166C7G6</accession>
<reference evidence="6" key="2">
    <citation type="submission" date="2022-03" db="EMBL/GenBank/DDBJ databases">
        <title>Draft title - Genomic analysis of global carrot germplasm unveils the trajectory of domestication and the origin of high carotenoid orange carrot.</title>
        <authorList>
            <person name="Iorizzo M."/>
            <person name="Ellison S."/>
            <person name="Senalik D."/>
            <person name="Macko-Podgorni A."/>
            <person name="Grzebelus D."/>
            <person name="Bostan H."/>
            <person name="Rolling W."/>
            <person name="Curaba J."/>
            <person name="Simon P."/>
        </authorList>
    </citation>
    <scope>NUCLEOTIDE SEQUENCE</scope>
    <source>
        <tissue evidence="6">Leaf</tissue>
    </source>
</reference>
<dbReference type="KEGG" id="dcr:108211221"/>
<dbReference type="GO" id="GO:0005737">
    <property type="term" value="C:cytoplasm"/>
    <property type="evidence" value="ECO:0007669"/>
    <property type="project" value="TreeGrafter"/>
</dbReference>
<dbReference type="PROSITE" id="PS50404">
    <property type="entry name" value="GST_NTER"/>
    <property type="match status" value="1"/>
</dbReference>
<comment type="catalytic activity">
    <reaction evidence="4">
        <text>RX + glutathione = an S-substituted glutathione + a halide anion + H(+)</text>
        <dbReference type="Rhea" id="RHEA:16437"/>
        <dbReference type="ChEBI" id="CHEBI:15378"/>
        <dbReference type="ChEBI" id="CHEBI:16042"/>
        <dbReference type="ChEBI" id="CHEBI:17792"/>
        <dbReference type="ChEBI" id="CHEBI:57925"/>
        <dbReference type="ChEBI" id="CHEBI:90779"/>
        <dbReference type="EC" id="2.5.1.18"/>
    </reaction>
</comment>
<dbReference type="EMBL" id="CP093345">
    <property type="protein sequence ID" value="WOG94471.1"/>
    <property type="molecule type" value="Genomic_DNA"/>
</dbReference>
<dbReference type="AlphaFoldDB" id="A0A166C7G6"/>
<dbReference type="Gramene" id="KZN03390">
    <property type="protein sequence ID" value="KZN03390"/>
    <property type="gene ID" value="DCAR_012146"/>
</dbReference>
<dbReference type="InterPro" id="IPR010987">
    <property type="entry name" value="Glutathione-S-Trfase_C-like"/>
</dbReference>
<dbReference type="OMA" id="NYIRARM"/>
<comment type="similarity">
    <text evidence="1">Belongs to the GST superfamily. HSP26 family.</text>
</comment>
<dbReference type="SFLD" id="SFLDS00019">
    <property type="entry name" value="Glutathione_Transferase_(cytos"/>
    <property type="match status" value="1"/>
</dbReference>
<evidence type="ECO:0000256" key="1">
    <source>
        <dbReference type="ARBA" id="ARBA00009929"/>
    </source>
</evidence>
<dbReference type="InterPro" id="IPR045074">
    <property type="entry name" value="GST_C_Tau"/>
</dbReference>
<dbReference type="GO" id="GO:0004364">
    <property type="term" value="F:glutathione transferase activity"/>
    <property type="evidence" value="ECO:0007669"/>
    <property type="project" value="UniProtKB-EC"/>
</dbReference>
<gene>
    <name evidence="6" type="ORF">DCAR_0313767</name>
</gene>
<dbReference type="GO" id="GO:0006749">
    <property type="term" value="P:glutathione metabolic process"/>
    <property type="evidence" value="ECO:0007669"/>
    <property type="project" value="InterPro"/>
</dbReference>
<keyword evidence="3" id="KW-0808">Transferase</keyword>
<organism evidence="6 7">
    <name type="scientific">Daucus carota subsp. sativus</name>
    <name type="common">Carrot</name>
    <dbReference type="NCBI Taxonomy" id="79200"/>
    <lineage>
        <taxon>Eukaryota</taxon>
        <taxon>Viridiplantae</taxon>
        <taxon>Streptophyta</taxon>
        <taxon>Embryophyta</taxon>
        <taxon>Tracheophyta</taxon>
        <taxon>Spermatophyta</taxon>
        <taxon>Magnoliopsida</taxon>
        <taxon>eudicotyledons</taxon>
        <taxon>Gunneridae</taxon>
        <taxon>Pentapetalae</taxon>
        <taxon>asterids</taxon>
        <taxon>campanulids</taxon>
        <taxon>Apiales</taxon>
        <taxon>Apiaceae</taxon>
        <taxon>Apioideae</taxon>
        <taxon>Scandiceae</taxon>
        <taxon>Daucinae</taxon>
        <taxon>Daucus</taxon>
        <taxon>Daucus sect. Daucus</taxon>
    </lineage>
</organism>
<keyword evidence="7" id="KW-1185">Reference proteome</keyword>
<dbReference type="FunFam" id="1.20.1050.10:FF:000012">
    <property type="entry name" value="Tau class glutathione S-transferase"/>
    <property type="match status" value="1"/>
</dbReference>
<dbReference type="Proteomes" id="UP000077755">
    <property type="component" value="Chromosome 3"/>
</dbReference>
<proteinExistence type="inferred from homology"/>
<protein>
    <recommendedName>
        <fullName evidence="5">Probable glutathione S-transferase</fullName>
        <ecNumber evidence="2">2.5.1.18</ecNumber>
    </recommendedName>
</protein>
<dbReference type="PANTHER" id="PTHR11260">
    <property type="entry name" value="GLUTATHIONE S-TRANSFERASE, GST, SUPERFAMILY, GST DOMAIN CONTAINING"/>
    <property type="match status" value="1"/>
</dbReference>
<sequence>MTNQEVKLFGVWESPFSKRVEIALKIKGVEYENVEEDLSNKSPQLLKYNPVHQKVPVLLHNGKPIVESLLILEYIDETWKSGPSILPSDPYERATSRFWANLLDDKLIPAAMKFIKSKGKEQEVIDEICELLSKLENELGDKKFFAGESIGLVDIAANIVALWLDVIQEAVGTKIFTKEAYPKLFKWIDEYMNCSVIKETLPLKADLLVHFAQSGHA</sequence>
<dbReference type="Gene3D" id="1.20.1050.10">
    <property type="match status" value="1"/>
</dbReference>
<dbReference type="Pfam" id="PF00043">
    <property type="entry name" value="GST_C"/>
    <property type="match status" value="1"/>
</dbReference>
<dbReference type="InterPro" id="IPR045073">
    <property type="entry name" value="Omega/Tau-like"/>
</dbReference>
<dbReference type="InterPro" id="IPR036282">
    <property type="entry name" value="Glutathione-S-Trfase_C_sf"/>
</dbReference>
<dbReference type="SFLD" id="SFLDG01152">
    <property type="entry name" value="Main.3:_Omega-_and_Tau-like"/>
    <property type="match status" value="1"/>
</dbReference>
<dbReference type="CDD" id="cd03185">
    <property type="entry name" value="GST_C_Tau"/>
    <property type="match status" value="1"/>
</dbReference>